<gene>
    <name evidence="1" type="ORF">HPB47_002709</name>
</gene>
<proteinExistence type="predicted"/>
<dbReference type="EMBL" id="JABSTQ010010373">
    <property type="protein sequence ID" value="KAG0421391.1"/>
    <property type="molecule type" value="Genomic_DNA"/>
</dbReference>
<organism evidence="1 2">
    <name type="scientific">Ixodes persulcatus</name>
    <name type="common">Taiga tick</name>
    <dbReference type="NCBI Taxonomy" id="34615"/>
    <lineage>
        <taxon>Eukaryota</taxon>
        <taxon>Metazoa</taxon>
        <taxon>Ecdysozoa</taxon>
        <taxon>Arthropoda</taxon>
        <taxon>Chelicerata</taxon>
        <taxon>Arachnida</taxon>
        <taxon>Acari</taxon>
        <taxon>Parasitiformes</taxon>
        <taxon>Ixodida</taxon>
        <taxon>Ixodoidea</taxon>
        <taxon>Ixodidae</taxon>
        <taxon>Ixodinae</taxon>
        <taxon>Ixodes</taxon>
    </lineage>
</organism>
<keyword evidence="2" id="KW-1185">Reference proteome</keyword>
<comment type="caution">
    <text evidence="1">The sequence shown here is derived from an EMBL/GenBank/DDBJ whole genome shotgun (WGS) entry which is preliminary data.</text>
</comment>
<dbReference type="Proteomes" id="UP000805193">
    <property type="component" value="Unassembled WGS sequence"/>
</dbReference>
<sequence>MSVKELIGLGERSGLRDVVLRAWVESEQAQEKGRERLSREERAAEREATKEKLAAERALAECERETLLLKVRLAEAESQTRVTAAGDRGHDAKTCTKGSDAKEASCCVSLGSRKNHSHQASEPNLKIEDGDRNGSDVERRGAKTAYDMPVLKGTLDSQAVSVLWDTGSNTVVVRRSLVPEAALTGTTATLRLIDGRSIEVPEAEVDITSPYFTGIAVAKCLDAPLYDVIVGNVPGSRDVSSPATHWKRPEGASKARGGNLMNDEEPEHLAPTSSLTGASVTGQRRKAPTVDRGALQVTTKKPVLAERVLGTFQWFNVKNGYGFINRNDTREDIFVHQTAITRNNPQKVTRSVYEGETVEFDVVVGEKGREAANVTVPDGEPVQCFPYATDRRRFRGRWFPRRSQRRTMPNPRRGVQDSDDFHDVVLVPDPPRPQPQPQRWLQPGRSCLRRHYRRSRGMTRSSLPAEDMRPHCKFEEEAEYEDTRVQRRPHRRLYGRYFRRRGGRSRSDSEGFDFEQEPRNAPGSWRKPRPRSTSASPSRASDGRDRDLISERSLAESVESALKKMEKKRKSSISARTEGLIPSRPRRRKKFARKCPRRRPRTGYRRRRGAWEDDGECSLAERRSGYRWSRRLKQDPGNQKDSGAEVNPSGAQTRGSPQTSTKSSCRRPTAISDCGGEAKNSVLAVALASANRQPSRSSFRHPFWTAEEKQRRQGAR</sequence>
<protein>
    <submittedName>
        <fullName evidence="1">Uncharacterized protein</fullName>
    </submittedName>
</protein>
<reference evidence="1 2" key="1">
    <citation type="journal article" date="2020" name="Cell">
        <title>Large-Scale Comparative Analyses of Tick Genomes Elucidate Their Genetic Diversity and Vector Capacities.</title>
        <authorList>
            <consortium name="Tick Genome and Microbiome Consortium (TIGMIC)"/>
            <person name="Jia N."/>
            <person name="Wang J."/>
            <person name="Shi W."/>
            <person name="Du L."/>
            <person name="Sun Y."/>
            <person name="Zhan W."/>
            <person name="Jiang J.F."/>
            <person name="Wang Q."/>
            <person name="Zhang B."/>
            <person name="Ji P."/>
            <person name="Bell-Sakyi L."/>
            <person name="Cui X.M."/>
            <person name="Yuan T.T."/>
            <person name="Jiang B.G."/>
            <person name="Yang W.F."/>
            <person name="Lam T.T."/>
            <person name="Chang Q.C."/>
            <person name="Ding S.J."/>
            <person name="Wang X.J."/>
            <person name="Zhu J.G."/>
            <person name="Ruan X.D."/>
            <person name="Zhao L."/>
            <person name="Wei J.T."/>
            <person name="Ye R.Z."/>
            <person name="Que T.C."/>
            <person name="Du C.H."/>
            <person name="Zhou Y.H."/>
            <person name="Cheng J.X."/>
            <person name="Dai P.F."/>
            <person name="Guo W.B."/>
            <person name="Han X.H."/>
            <person name="Huang E.J."/>
            <person name="Li L.F."/>
            <person name="Wei W."/>
            <person name="Gao Y.C."/>
            <person name="Liu J.Z."/>
            <person name="Shao H.Z."/>
            <person name="Wang X."/>
            <person name="Wang C.C."/>
            <person name="Yang T.C."/>
            <person name="Huo Q.B."/>
            <person name="Li W."/>
            <person name="Chen H.Y."/>
            <person name="Chen S.E."/>
            <person name="Zhou L.G."/>
            <person name="Ni X.B."/>
            <person name="Tian J.H."/>
            <person name="Sheng Y."/>
            <person name="Liu T."/>
            <person name="Pan Y.S."/>
            <person name="Xia L.Y."/>
            <person name="Li J."/>
            <person name="Zhao F."/>
            <person name="Cao W.C."/>
        </authorList>
    </citation>
    <scope>NUCLEOTIDE SEQUENCE [LARGE SCALE GENOMIC DNA]</scope>
    <source>
        <strain evidence="1">Iper-2018</strain>
    </source>
</reference>
<evidence type="ECO:0000313" key="1">
    <source>
        <dbReference type="EMBL" id="KAG0421391.1"/>
    </source>
</evidence>
<evidence type="ECO:0000313" key="2">
    <source>
        <dbReference type="Proteomes" id="UP000805193"/>
    </source>
</evidence>
<accession>A0AC60PLL0</accession>
<name>A0AC60PLL0_IXOPE</name>